<evidence type="ECO:0000313" key="2">
    <source>
        <dbReference type="EMBL" id="EPQ21028.1"/>
    </source>
</evidence>
<sequence length="246" mass="27561">MSATIRRTQDKVVWRKGTRDLTTYALNEDGARYIIHCLGRQWLIMFLRFGRADKGHERVPWLEGRRTLALAKQSVEAHNQARCLAGPPAAAPGEKLDRAKADRLAQAVSMGTSPVNCFADLYEWVIRGSWQEEIDTGDMITHAEPPTGTGARCAVEARDHRHHTCWCGRFNKITAQIPQTSCGTCHSPIAGLQTDARIGKDQPRQWVDARNNVAATQLLHRLRVQLPSAPNPHQRTLKGHANDCRH</sequence>
<gene>
    <name evidence="2" type="ORF">J108_23755</name>
</gene>
<dbReference type="Proteomes" id="UP000014969">
    <property type="component" value="Unassembled WGS sequence"/>
</dbReference>
<evidence type="ECO:0000256" key="1">
    <source>
        <dbReference type="SAM" id="MobiDB-lite"/>
    </source>
</evidence>
<proteinExistence type="predicted"/>
<accession>A0A829HN62</accession>
<dbReference type="EMBL" id="ATFQ01000040">
    <property type="protein sequence ID" value="EPQ21028.1"/>
    <property type="molecule type" value="Genomic_DNA"/>
</dbReference>
<name>A0A829HN62_9MYCO</name>
<evidence type="ECO:0000313" key="3">
    <source>
        <dbReference type="Proteomes" id="UP000014969"/>
    </source>
</evidence>
<comment type="caution">
    <text evidence="2">The sequence shown here is derived from an EMBL/GenBank/DDBJ whole genome shotgun (WGS) entry which is preliminary data.</text>
</comment>
<dbReference type="AlphaFoldDB" id="A0A829HN62"/>
<dbReference type="RefSeq" id="WP_020724520.1">
    <property type="nucleotide sequence ID" value="NZ_ATFQ01000040.1"/>
</dbReference>
<protein>
    <submittedName>
        <fullName evidence="2">Uncharacterized protein</fullName>
    </submittedName>
</protein>
<feature type="region of interest" description="Disordered" evidence="1">
    <location>
        <begin position="227"/>
        <end position="246"/>
    </location>
</feature>
<organism evidence="2 3">
    <name type="scientific">Mycobacteroides abscessus subsp. bolletii CRM-0020</name>
    <dbReference type="NCBI Taxonomy" id="1306401"/>
    <lineage>
        <taxon>Bacteria</taxon>
        <taxon>Bacillati</taxon>
        <taxon>Actinomycetota</taxon>
        <taxon>Actinomycetes</taxon>
        <taxon>Mycobacteriales</taxon>
        <taxon>Mycobacteriaceae</taxon>
        <taxon>Mycobacteroides</taxon>
        <taxon>Mycobacteroides abscessus</taxon>
    </lineage>
</organism>
<reference evidence="2 3" key="1">
    <citation type="journal article" date="2013" name="Genome Announc.">
        <title>Genome Sequence of an Epidemic Isolate of Mycobacterium abscessus subsp. bolletii from Rio de Janeiro, Brazil.</title>
        <authorList>
            <person name="Davidson R.M."/>
            <person name="Reynolds P.R."/>
            <person name="Farias-Hesson E."/>
            <person name="Duarte R.S."/>
            <person name="Jackson M."/>
            <person name="Strong M."/>
        </authorList>
    </citation>
    <scope>NUCLEOTIDE SEQUENCE [LARGE SCALE GENOMIC DNA]</scope>
    <source>
        <strain evidence="2 3">CRM-0020</strain>
    </source>
</reference>